<protein>
    <submittedName>
        <fullName evidence="3">Uncharacterized protein</fullName>
    </submittedName>
</protein>
<evidence type="ECO:0000313" key="3">
    <source>
        <dbReference type="EMBL" id="EFX04678.1"/>
    </source>
</evidence>
<dbReference type="InParanoid" id="F0XDB3"/>
<feature type="compositionally biased region" description="Low complexity" evidence="1">
    <location>
        <begin position="20"/>
        <end position="49"/>
    </location>
</feature>
<keyword evidence="4" id="KW-1185">Reference proteome</keyword>
<feature type="region of interest" description="Disordered" evidence="1">
    <location>
        <begin position="1"/>
        <end position="103"/>
    </location>
</feature>
<keyword evidence="2" id="KW-0472">Membrane</keyword>
<feature type="compositionally biased region" description="Basic residues" evidence="1">
    <location>
        <begin position="463"/>
        <end position="473"/>
    </location>
</feature>
<feature type="compositionally biased region" description="Acidic residues" evidence="1">
    <location>
        <begin position="240"/>
        <end position="252"/>
    </location>
</feature>
<feature type="compositionally biased region" description="Acidic residues" evidence="1">
    <location>
        <begin position="187"/>
        <end position="198"/>
    </location>
</feature>
<evidence type="ECO:0000256" key="1">
    <source>
        <dbReference type="SAM" id="MobiDB-lite"/>
    </source>
</evidence>
<proteinExistence type="predicted"/>
<feature type="region of interest" description="Disordered" evidence="1">
    <location>
        <begin position="406"/>
        <end position="481"/>
    </location>
</feature>
<feature type="compositionally biased region" description="Low complexity" evidence="1">
    <location>
        <begin position="221"/>
        <end position="238"/>
    </location>
</feature>
<dbReference type="Proteomes" id="UP000007796">
    <property type="component" value="Unassembled WGS sequence"/>
</dbReference>
<accession>F0XDB3</accession>
<dbReference type="OrthoDB" id="5413188at2759"/>
<dbReference type="HOGENOM" id="CLU_036233_0_0_1"/>
<feature type="compositionally biased region" description="Low complexity" evidence="1">
    <location>
        <begin position="94"/>
        <end position="103"/>
    </location>
</feature>
<evidence type="ECO:0000313" key="4">
    <source>
        <dbReference type="Proteomes" id="UP000007796"/>
    </source>
</evidence>
<feature type="compositionally biased region" description="Gly residues" evidence="1">
    <location>
        <begin position="426"/>
        <end position="436"/>
    </location>
</feature>
<feature type="compositionally biased region" description="Low complexity" evidence="1">
    <location>
        <begin position="253"/>
        <end position="264"/>
    </location>
</feature>
<feature type="region of interest" description="Disordered" evidence="1">
    <location>
        <begin position="354"/>
        <end position="379"/>
    </location>
</feature>
<feature type="compositionally biased region" description="Low complexity" evidence="1">
    <location>
        <begin position="299"/>
        <end position="322"/>
    </location>
</feature>
<dbReference type="RefSeq" id="XP_014174160.1">
    <property type="nucleotide sequence ID" value="XM_014318685.1"/>
</dbReference>
<feature type="compositionally biased region" description="Low complexity" evidence="1">
    <location>
        <begin position="366"/>
        <end position="376"/>
    </location>
</feature>
<dbReference type="GeneID" id="25974503"/>
<sequence>MSSAYGRDPLAGVDRSAAPSTSRMATTSAVSRASSRPTAQVQTAQLATTSSRNDGQYCPRPGDDGAAAAADGTNDRDDCESLTPSTESWVEIDSQPSSSSVSSIADEIVVTGLRVGHSANGRSGSNLAVMPQRRRRLLQQVEAEAVAVAANRPPASASISVSVHLAPSPKRASTAVVAASRGSAESSQEEYDESESEEERLMTSSTEHVHVRHPPTPPQPFALLQQQAQTRMQQRAAASDGDDEDDKDDDDGTALGTPAAGAPTFRPQPNAFSHPPHHLQQHRSVPSPPHQQAAASYTRPSSLSQRGGSRGSRGPSGAPRFGTSTYPPNHEDNDAALRASLTTLLSCAAAARGLPKKEAGAYGEASGISSGLRSSSQPMDLRLVPESELMDDVPTGSRSHVAFQSPRLPSRLSPHGGAAQPHRSGNGNGNGSGGASRSGPRSNMRTVPSSRGSAVSAVSSSSRSKRATKKKRTSSSAYGEGTATTFLTPTMLTWVVSAGVVVLVSVVGFGAGYVLGREVGKQEAVSAGGAFGNSAASNATSSCGNEIMRSSTGSTLRRFRWGSGMTRSAVA</sequence>
<dbReference type="EMBL" id="GL629765">
    <property type="protein sequence ID" value="EFX04678.1"/>
    <property type="molecule type" value="Genomic_DNA"/>
</dbReference>
<name>F0XDB3_GROCL</name>
<feature type="transmembrane region" description="Helical" evidence="2">
    <location>
        <begin position="491"/>
        <end position="515"/>
    </location>
</feature>
<dbReference type="AlphaFoldDB" id="F0XDB3"/>
<feature type="compositionally biased region" description="Low complexity" evidence="1">
    <location>
        <begin position="437"/>
        <end position="462"/>
    </location>
</feature>
<evidence type="ECO:0000256" key="2">
    <source>
        <dbReference type="SAM" id="Phobius"/>
    </source>
</evidence>
<dbReference type="eggNOG" id="ENOG502SIH3">
    <property type="taxonomic scope" value="Eukaryota"/>
</dbReference>
<organism evidence="4">
    <name type="scientific">Grosmannia clavigera (strain kw1407 / UAMH 11150)</name>
    <name type="common">Blue stain fungus</name>
    <name type="synonym">Graphiocladiella clavigera</name>
    <dbReference type="NCBI Taxonomy" id="655863"/>
    <lineage>
        <taxon>Eukaryota</taxon>
        <taxon>Fungi</taxon>
        <taxon>Dikarya</taxon>
        <taxon>Ascomycota</taxon>
        <taxon>Pezizomycotina</taxon>
        <taxon>Sordariomycetes</taxon>
        <taxon>Sordariomycetidae</taxon>
        <taxon>Ophiostomatales</taxon>
        <taxon>Ophiostomataceae</taxon>
        <taxon>Leptographium</taxon>
    </lineage>
</organism>
<keyword evidence="2" id="KW-0812">Transmembrane</keyword>
<gene>
    <name evidence="3" type="ORF">CMQ_1606</name>
</gene>
<feature type="region of interest" description="Disordered" evidence="1">
    <location>
        <begin position="161"/>
        <end position="337"/>
    </location>
</feature>
<reference evidence="3 4" key="1">
    <citation type="journal article" date="2011" name="Proc. Natl. Acad. Sci. U.S.A.">
        <title>Genome and transcriptome analyses of the mountain pine beetle-fungal symbiont Grosmannia clavigera, a lodgepole pine pathogen.</title>
        <authorList>
            <person name="DiGuistini S."/>
            <person name="Wang Y."/>
            <person name="Liao N.Y."/>
            <person name="Taylor G."/>
            <person name="Tanguay P."/>
            <person name="Feau N."/>
            <person name="Henrissat B."/>
            <person name="Chan S.K."/>
            <person name="Hesse-Orce U."/>
            <person name="Alamouti S.M."/>
            <person name="Tsui C.K.M."/>
            <person name="Docking R.T."/>
            <person name="Levasseur A."/>
            <person name="Haridas S."/>
            <person name="Robertson G."/>
            <person name="Birol I."/>
            <person name="Holt R.A."/>
            <person name="Marra M.A."/>
            <person name="Hamelin R.C."/>
            <person name="Hirst M."/>
            <person name="Jones S.J.M."/>
            <person name="Bohlmann J."/>
            <person name="Breuil C."/>
        </authorList>
    </citation>
    <scope>NUCLEOTIDE SEQUENCE [LARGE SCALE GENOMIC DNA]</scope>
    <source>
        <strain evidence="4">kw1407 / UAMH 11150</strain>
    </source>
</reference>
<dbReference type="STRING" id="655863.F0XDB3"/>
<keyword evidence="2" id="KW-1133">Transmembrane helix</keyword>